<name>G8YHF6_PICSO</name>
<evidence type="ECO:0000259" key="3">
    <source>
        <dbReference type="PROSITE" id="PS50213"/>
    </source>
</evidence>
<dbReference type="Pfam" id="PF02469">
    <property type="entry name" value="Fasciclin"/>
    <property type="match status" value="1"/>
</dbReference>
<accession>G8YHF6</accession>
<organism evidence="5 6">
    <name type="scientific">Pichia sorbitophila (strain ATCC MYA-4447 / BCRC 22081 / CBS 7064 / NBRC 10061 / NRRL Y-12695)</name>
    <name type="common">Hybrid yeast</name>
    <dbReference type="NCBI Taxonomy" id="559304"/>
    <lineage>
        <taxon>Eukaryota</taxon>
        <taxon>Fungi</taxon>
        <taxon>Dikarya</taxon>
        <taxon>Ascomycota</taxon>
        <taxon>Saccharomycotina</taxon>
        <taxon>Pichiomycetes</taxon>
        <taxon>Debaryomycetaceae</taxon>
        <taxon>Millerozyma</taxon>
    </lineage>
</organism>
<proteinExistence type="predicted"/>
<dbReference type="PANTHER" id="PTHR28156:SF1">
    <property type="entry name" value="FAS1 DOMAIN-CONTAINING PROTEIN YDR262W"/>
    <property type="match status" value="1"/>
</dbReference>
<dbReference type="HOGENOM" id="CLU_077190_0_0_1"/>
<evidence type="ECO:0000313" key="4">
    <source>
        <dbReference type="EMBL" id="CCE80093.1"/>
    </source>
</evidence>
<dbReference type="PANTHER" id="PTHR28156">
    <property type="entry name" value="FAS1 DOMAIN-CONTAINING PROTEIN YDR262W"/>
    <property type="match status" value="1"/>
</dbReference>
<dbReference type="InParanoid" id="G8YHF6"/>
<reference evidence="6" key="2">
    <citation type="journal article" date="2012" name="G3 (Bethesda)">
        <title>Pichia sorbitophila, an interspecies yeast hybrid reveals early steps of genome resolution following polyploidization.</title>
        <authorList>
            <person name="Leh Louis V."/>
            <person name="Despons L."/>
            <person name="Friedrich A."/>
            <person name="Martin T."/>
            <person name="Durrens P."/>
            <person name="Casaregola S."/>
            <person name="Neuveglise C."/>
            <person name="Fairhead C."/>
            <person name="Marck C."/>
            <person name="Cruz J.A."/>
            <person name="Straub M.L."/>
            <person name="Kugler V."/>
            <person name="Sacerdot C."/>
            <person name="Uzunov Z."/>
            <person name="Thierry A."/>
            <person name="Weiss S."/>
            <person name="Bleykasten C."/>
            <person name="De Montigny J."/>
            <person name="Jacques N."/>
            <person name="Jung P."/>
            <person name="Lemaire M."/>
            <person name="Mallet S."/>
            <person name="Morel G."/>
            <person name="Richard G.F."/>
            <person name="Sarkar A."/>
            <person name="Savel G."/>
            <person name="Schacherer J."/>
            <person name="Seret M.L."/>
            <person name="Talla E."/>
            <person name="Samson G."/>
            <person name="Jubin C."/>
            <person name="Poulain J."/>
            <person name="Vacherie B."/>
            <person name="Barbe V."/>
            <person name="Pelletier E."/>
            <person name="Sherman D.J."/>
            <person name="Westhof E."/>
            <person name="Weissenbach J."/>
            <person name="Baret P.V."/>
            <person name="Wincker P."/>
            <person name="Gaillardin C."/>
            <person name="Dujon B."/>
            <person name="Souciet J.L."/>
        </authorList>
    </citation>
    <scope>NUCLEOTIDE SEQUENCE [LARGE SCALE GENOMIC DNA]</scope>
    <source>
        <strain evidence="6">ATCC MYA-4447 / BCRC 22081 / CBS 7064 / NBRC 10061 / NRRL Y-12695</strain>
    </source>
</reference>
<feature type="domain" description="FAS1" evidence="3">
    <location>
        <begin position="71"/>
        <end position="220"/>
    </location>
</feature>
<feature type="chain" id="PRO_5007664778" evidence="2">
    <location>
        <begin position="19"/>
        <end position="223"/>
    </location>
</feature>
<dbReference type="Proteomes" id="UP000005222">
    <property type="component" value="Chromosome G"/>
</dbReference>
<keyword evidence="1 2" id="KW-0732">Signal</keyword>
<keyword evidence="6" id="KW-1185">Reference proteome</keyword>
<dbReference type="Proteomes" id="UP000005222">
    <property type="component" value="Chromosome H"/>
</dbReference>
<dbReference type="STRING" id="559304.G8YHF6"/>
<dbReference type="InterPro" id="IPR036378">
    <property type="entry name" value="FAS1_dom_sf"/>
</dbReference>
<dbReference type="Gene3D" id="2.30.180.10">
    <property type="entry name" value="FAS1 domain"/>
    <property type="match status" value="1"/>
</dbReference>
<dbReference type="SUPFAM" id="SSF82153">
    <property type="entry name" value="FAS1 domain"/>
    <property type="match status" value="1"/>
</dbReference>
<dbReference type="FunCoup" id="G8YHF6">
    <property type="interactions" value="24"/>
</dbReference>
<dbReference type="EMBL" id="FO082053">
    <property type="protein sequence ID" value="CCE80093.1"/>
    <property type="molecule type" value="Genomic_DNA"/>
</dbReference>
<sequence length="223" mass="24648">MKLSFLLSTLCFTAFAASKNVVNLEGLGQKMSEDMASSHEERDVHILDSEGAQGEGIEQVRFKFDESDVHSNVLESILPQLPSIKVFAGYIRDNKDIAASTADKNANLIIIAPTDNSLATKLDGLKPWEFPEKCTDGASQEEVIRKNLLNFVSGHVVPDLTQVTSAHCSGFTARLLNGKEIRVKQMHNDKIEIFFEGKPITVENAKRVDNGYLFVIDDVLVKP</sequence>
<evidence type="ECO:0000256" key="1">
    <source>
        <dbReference type="ARBA" id="ARBA00022729"/>
    </source>
</evidence>
<feature type="signal peptide" evidence="2">
    <location>
        <begin position="1"/>
        <end position="18"/>
    </location>
</feature>
<dbReference type="AlphaFoldDB" id="G8YHF6"/>
<protein>
    <submittedName>
        <fullName evidence="5">Piso0_003191 protein</fullName>
    </submittedName>
</protein>
<dbReference type="OrthoDB" id="5551751at2759"/>
<evidence type="ECO:0000256" key="2">
    <source>
        <dbReference type="SAM" id="SignalP"/>
    </source>
</evidence>
<dbReference type="EMBL" id="FO082052">
    <property type="protein sequence ID" value="CCE80858.1"/>
    <property type="molecule type" value="Genomic_DNA"/>
</dbReference>
<dbReference type="eggNOG" id="ENOG502S3U5">
    <property type="taxonomic scope" value="Eukaryota"/>
</dbReference>
<reference evidence="5" key="1">
    <citation type="submission" date="2011-10" db="EMBL/GenBank/DDBJ databases">
        <authorList>
            <person name="Genoscope - CEA"/>
        </authorList>
    </citation>
    <scope>NUCLEOTIDE SEQUENCE</scope>
</reference>
<gene>
    <name evidence="5" type="primary">Piso0_003191</name>
    <name evidence="4" type="ORF">GNLVRS01_PISO0G06892g</name>
    <name evidence="5" type="ORF">GNLVRS01_PISO0H06893g</name>
</gene>
<evidence type="ECO:0000313" key="5">
    <source>
        <dbReference type="EMBL" id="CCE80858.1"/>
    </source>
</evidence>
<dbReference type="InterPro" id="IPR040200">
    <property type="entry name" value="Mug57-like"/>
</dbReference>
<evidence type="ECO:0000313" key="6">
    <source>
        <dbReference type="Proteomes" id="UP000005222"/>
    </source>
</evidence>
<dbReference type="InterPro" id="IPR000782">
    <property type="entry name" value="FAS1_domain"/>
</dbReference>
<dbReference type="PROSITE" id="PS50213">
    <property type="entry name" value="FAS1"/>
    <property type="match status" value="1"/>
</dbReference>